<feature type="compositionally biased region" description="Basic and acidic residues" evidence="1">
    <location>
        <begin position="1763"/>
        <end position="1776"/>
    </location>
</feature>
<feature type="compositionally biased region" description="Basic and acidic residues" evidence="1">
    <location>
        <begin position="534"/>
        <end position="548"/>
    </location>
</feature>
<feature type="region of interest" description="Disordered" evidence="1">
    <location>
        <begin position="432"/>
        <end position="715"/>
    </location>
</feature>
<name>A0ABD1FXT1_SALDI</name>
<proteinExistence type="predicted"/>
<feature type="compositionally biased region" description="Basic and acidic residues" evidence="1">
    <location>
        <begin position="889"/>
        <end position="916"/>
    </location>
</feature>
<feature type="region of interest" description="Disordered" evidence="1">
    <location>
        <begin position="353"/>
        <end position="385"/>
    </location>
</feature>
<feature type="compositionally biased region" description="Basic and acidic residues" evidence="1">
    <location>
        <begin position="828"/>
        <end position="837"/>
    </location>
</feature>
<feature type="region of interest" description="Disordered" evidence="1">
    <location>
        <begin position="142"/>
        <end position="179"/>
    </location>
</feature>
<feature type="region of interest" description="Disordered" evidence="1">
    <location>
        <begin position="2574"/>
        <end position="2657"/>
    </location>
</feature>
<feature type="compositionally biased region" description="Basic and acidic residues" evidence="1">
    <location>
        <begin position="2816"/>
        <end position="2833"/>
    </location>
</feature>
<feature type="compositionally biased region" description="Low complexity" evidence="1">
    <location>
        <begin position="2500"/>
        <end position="2512"/>
    </location>
</feature>
<feature type="region of interest" description="Disordered" evidence="1">
    <location>
        <begin position="1013"/>
        <end position="1033"/>
    </location>
</feature>
<evidence type="ECO:0000313" key="2">
    <source>
        <dbReference type="EMBL" id="KAL1536492.1"/>
    </source>
</evidence>
<keyword evidence="3" id="KW-1185">Reference proteome</keyword>
<feature type="region of interest" description="Disordered" evidence="1">
    <location>
        <begin position="888"/>
        <end position="966"/>
    </location>
</feature>
<feature type="region of interest" description="Disordered" evidence="1">
    <location>
        <begin position="55"/>
        <end position="100"/>
    </location>
</feature>
<feature type="compositionally biased region" description="Basic and acidic residues" evidence="1">
    <location>
        <begin position="1220"/>
        <end position="1256"/>
    </location>
</feature>
<feature type="compositionally biased region" description="Basic and acidic residues" evidence="1">
    <location>
        <begin position="1195"/>
        <end position="1208"/>
    </location>
</feature>
<feature type="compositionally biased region" description="Basic and acidic residues" evidence="1">
    <location>
        <begin position="1105"/>
        <end position="1129"/>
    </location>
</feature>
<feature type="region of interest" description="Disordered" evidence="1">
    <location>
        <begin position="1970"/>
        <end position="2093"/>
    </location>
</feature>
<feature type="compositionally biased region" description="Basic and acidic residues" evidence="1">
    <location>
        <begin position="794"/>
        <end position="806"/>
    </location>
</feature>
<feature type="compositionally biased region" description="Basic and acidic residues" evidence="1">
    <location>
        <begin position="2181"/>
        <end position="2214"/>
    </location>
</feature>
<feature type="compositionally biased region" description="Basic and acidic residues" evidence="1">
    <location>
        <begin position="1013"/>
        <end position="1028"/>
    </location>
</feature>
<feature type="compositionally biased region" description="Basic and acidic residues" evidence="1">
    <location>
        <begin position="1269"/>
        <end position="1290"/>
    </location>
</feature>
<feature type="region of interest" description="Disordered" evidence="1">
    <location>
        <begin position="2494"/>
        <end position="2548"/>
    </location>
</feature>
<feature type="compositionally biased region" description="Basic and acidic residues" evidence="1">
    <location>
        <begin position="1873"/>
        <end position="1897"/>
    </location>
</feature>
<feature type="compositionally biased region" description="Basic and acidic residues" evidence="1">
    <location>
        <begin position="1302"/>
        <end position="1336"/>
    </location>
</feature>
<feature type="compositionally biased region" description="Low complexity" evidence="1">
    <location>
        <begin position="683"/>
        <end position="692"/>
    </location>
</feature>
<accession>A0ABD1FXT1</accession>
<feature type="region of interest" description="Disordered" evidence="1">
    <location>
        <begin position="2297"/>
        <end position="2391"/>
    </location>
</feature>
<dbReference type="EMBL" id="JBEAFC010000011">
    <property type="protein sequence ID" value="KAL1536492.1"/>
    <property type="molecule type" value="Genomic_DNA"/>
</dbReference>
<dbReference type="Proteomes" id="UP001567538">
    <property type="component" value="Unassembled WGS sequence"/>
</dbReference>
<feature type="compositionally biased region" description="Basic and acidic residues" evidence="1">
    <location>
        <begin position="1359"/>
        <end position="1403"/>
    </location>
</feature>
<feature type="compositionally biased region" description="Polar residues" evidence="1">
    <location>
        <begin position="2636"/>
        <end position="2645"/>
    </location>
</feature>
<feature type="compositionally biased region" description="Basic and acidic residues" evidence="1">
    <location>
        <begin position="1671"/>
        <end position="1688"/>
    </location>
</feature>
<feature type="compositionally biased region" description="Basic and acidic residues" evidence="1">
    <location>
        <begin position="157"/>
        <end position="171"/>
    </location>
</feature>
<feature type="region of interest" description="Disordered" evidence="1">
    <location>
        <begin position="759"/>
        <end position="853"/>
    </location>
</feature>
<feature type="compositionally biased region" description="Basic and acidic residues" evidence="1">
    <location>
        <begin position="1499"/>
        <end position="1510"/>
    </location>
</feature>
<feature type="compositionally biased region" description="Basic and acidic residues" evidence="1">
    <location>
        <begin position="2318"/>
        <end position="2351"/>
    </location>
</feature>
<feature type="compositionally biased region" description="Polar residues" evidence="1">
    <location>
        <begin position="2030"/>
        <end position="2056"/>
    </location>
</feature>
<feature type="compositionally biased region" description="Basic and acidic residues" evidence="1">
    <location>
        <begin position="1705"/>
        <end position="1714"/>
    </location>
</feature>
<comment type="caution">
    <text evidence="2">The sequence shown here is derived from an EMBL/GenBank/DDBJ whole genome shotgun (WGS) entry which is preliminary data.</text>
</comment>
<feature type="compositionally biased region" description="Basic and acidic residues" evidence="1">
    <location>
        <begin position="2613"/>
        <end position="2635"/>
    </location>
</feature>
<organism evidence="2 3">
    <name type="scientific">Salvia divinorum</name>
    <name type="common">Maria pastora</name>
    <name type="synonym">Diviner's sage</name>
    <dbReference type="NCBI Taxonomy" id="28513"/>
    <lineage>
        <taxon>Eukaryota</taxon>
        <taxon>Viridiplantae</taxon>
        <taxon>Streptophyta</taxon>
        <taxon>Embryophyta</taxon>
        <taxon>Tracheophyta</taxon>
        <taxon>Spermatophyta</taxon>
        <taxon>Magnoliopsida</taxon>
        <taxon>eudicotyledons</taxon>
        <taxon>Gunneridae</taxon>
        <taxon>Pentapetalae</taxon>
        <taxon>asterids</taxon>
        <taxon>lamiids</taxon>
        <taxon>Lamiales</taxon>
        <taxon>Lamiaceae</taxon>
        <taxon>Nepetoideae</taxon>
        <taxon>Mentheae</taxon>
        <taxon>Salviinae</taxon>
        <taxon>Salvia</taxon>
        <taxon>Salvia subgen. Calosphace</taxon>
    </lineage>
</organism>
<feature type="compositionally biased region" description="Basic and acidic residues" evidence="1">
    <location>
        <begin position="660"/>
        <end position="675"/>
    </location>
</feature>
<feature type="compositionally biased region" description="Basic and acidic residues" evidence="1">
    <location>
        <begin position="1989"/>
        <end position="2011"/>
    </location>
</feature>
<feature type="compositionally biased region" description="Basic and acidic residues" evidence="1">
    <location>
        <begin position="1158"/>
        <end position="1185"/>
    </location>
</feature>
<feature type="compositionally biased region" description="Basic and acidic residues" evidence="1">
    <location>
        <begin position="367"/>
        <end position="385"/>
    </location>
</feature>
<feature type="region of interest" description="Disordered" evidence="1">
    <location>
        <begin position="2144"/>
        <end position="2234"/>
    </location>
</feature>
<protein>
    <submittedName>
        <fullName evidence="2">Microtubule-associated protein futsch-like isoform X1</fullName>
    </submittedName>
</protein>
<feature type="compositionally biased region" description="Basic and acidic residues" evidence="1">
    <location>
        <begin position="2751"/>
        <end position="2803"/>
    </location>
</feature>
<feature type="compositionally biased region" description="Polar residues" evidence="1">
    <location>
        <begin position="560"/>
        <end position="589"/>
    </location>
</feature>
<gene>
    <name evidence="2" type="ORF">AAHA92_29135</name>
</gene>
<evidence type="ECO:0000313" key="3">
    <source>
        <dbReference type="Proteomes" id="UP001567538"/>
    </source>
</evidence>
<feature type="compositionally biased region" description="Basic and acidic residues" evidence="1">
    <location>
        <begin position="2532"/>
        <end position="2548"/>
    </location>
</feature>
<feature type="compositionally biased region" description="Polar residues" evidence="1">
    <location>
        <begin position="1342"/>
        <end position="1353"/>
    </location>
</feature>
<feature type="compositionally biased region" description="Basic and acidic residues" evidence="1">
    <location>
        <begin position="457"/>
        <end position="468"/>
    </location>
</feature>
<feature type="region of interest" description="Disordered" evidence="1">
    <location>
        <begin position="2740"/>
        <end position="2875"/>
    </location>
</feature>
<feature type="compositionally biased region" description="Polar residues" evidence="1">
    <location>
        <begin position="1130"/>
        <end position="1154"/>
    </location>
</feature>
<feature type="region of interest" description="Disordered" evidence="1">
    <location>
        <begin position="1850"/>
        <end position="1897"/>
    </location>
</feature>
<feature type="compositionally biased region" description="Basic and acidic residues" evidence="1">
    <location>
        <begin position="1523"/>
        <end position="1532"/>
    </location>
</feature>
<sequence>MATDADISLAVNEAREEHVGLPTVEGEHFLKSPLTDEVANNIAPNVSKLVEKTFAEESQQNAEESNSKDGDGDRGVVLEKCSTDPSVVTSDMKVGDTDDDPCTDGAIAVTQLSNETSCDHHGTYDSTTKNVALTKEILLESSLPSKEAESHTPCISEGDHNAPKFAEKSEESLPVQVEDSQVVCDEHFEEESERLPLAEVSTGGTNENIILKATDNVKDKDKDLKEAELSENEQTTSTLVKDMHKENPAESFYVSPENIEVSDLSEENSVKAPPEEQSRNETLHGDTNKEEEATIIADDGQKESVEGFPPIVSSSHKERSINAVLQEATGDHTYGKISDKVDNHKKVLENLSSGEGHCKATNISPDISKDTEKTDKTVRDGSDTFVDRPVELATTEETHVKVIQRNAEEYNSSDRDGGRDVIPEVCSIDSSVATSETKVGDTLVYPDMDGTEVATKLPKDTSSDHHGTNDSSTTDVALTEEILQEADLPSRETESHTPCISEAEEPNFQVKTTDNKYVDEKPTEEDIPCIIRNEVSKEAKSDHNKIASEQDELENERSVENSTSGETIIALENSNANKLQSKSDLNSSLSKEEGTDLQKSVEPVTTPEDYRVPSEKTLSESHGDVECKSETMEDAATDHSDPMLVEKSEESSVVQVTDSQIDHNEHLGEDREGLSLKEASTGDTNDNATAATDEVKEQSEEHKEAELLENEQSTKYTLVNEDTQIENLAESLHVEVSNISQGNNIEVLPEVATIDVAEGQKGSQESFPPIVSGSPEEGSLNAVLQEVTSDDTDDKIVDESDKHEEASENLSTTVSTEDAEGISLVKMESSENKRGDDSAEESEETPLPLLSAREISDASVQEALFEDGEPNKAKFYDDERDTESFLLKTETRTENTEDVHGKPEDTKAPDLVDKSSEGGTLDAAAKREETVENVTTIVPDENTEEHFDKENEQVSSIEESSGAELFEKDKNSECVLLTEEVQSEIPAENIKTSDFDQHAKEMGILEEKILTEKSQRIPSDEEEEKRIDAATTNKKTQELQNVLNENSDKDLLIKVAASEMTHDIKLEEEPERPPLTEIAKKEACENESILLEPKISDEYPSTVELPKDEKSTDYTTPKKESLQPEDHKTSTSSGDIETSCSLEEQTLEDNSQTIICDKNTDAGEADKNDLALENVAKETPCKDIEESSVTQVECSAREHGERVEEEKQSSSLIEVLVDETNARESKNTDEPKNRGKESITPEMENENRKNTYGKEETDVETPIDFLQVKPEDIKQHDPSPDINKSIKEEISNADPLAISTDKAQRESVDVAHTHEENVETKDVAKDIPDSGKKDSIPIEEFGSQNPTNEASGGNANGKESTKITEESLITKEEPLKSLQVEDKDIETPPASRDRDRSSLHEESPTTNPETIMDDNKEEMPYNATGKEDETSKDKDIVEDTSDCDKEDNMPTEELGSQNPLNGASAGNTNIEESTKTSKGDLINEEASVQSLQEAAQGIETDHLSREREISSPDEESPIVNLEGIRDESKEEIATSETTLEVETHKDKQSIANTTPYEDKEESMQVQEDCSQWEQNASENIPSSEAPAVSSIESSPVKEEEKVEIPTKEQILTADPQETCDETQEKTIDAANKNNVSSDVEDVVISVPNRDSDDNSPVEVDGLQEPPSEEVPAEKINDDEPTTSHETKFAYENTVKGNLNEDEEKIECAPVKEDVYIESSQVADDDIKGTSSGHDREANPVEEQTPTTDSKEAMDDEIYTKPLDSTDLKQEILEDGKYATTPDEDTKEDSQNQTDDFILESEEQSVKDSESTSVSDTPKDDITESTLVKEVAEVEDPIDSSQVATEDIKAFAPRQDAESSIVEQILDPTTVENETPKDEVPKEMDSADVKEETKEEEGYIKAVEMTTAVTLASNQMTSNKHVSDSTSLESEVLEKINDQIVGEANSFGDETDLEKIEVLNDGPTAIPISETLAETASRGCTETEDQLPNVEKEAEVSKREAENDQKHIKETLPNDAVSEDIVESKKVTGEEVSSNDCKEITSSPISVSSEDVLTSNVALEEDSTSNSVTDLETNNEEVPAIKEKTPSSVEGQDAESTIVEKNSNYACILTEKKSDSTEVAFMPGENKSGYESDKRSLESIAQGQSFNIISETGEPKAEDEDLKAESGIQSDKAVIEDTLQEETTREKEIVKDNISSEKEQLPRTKEEHEDVKEYHQGSCELKVPEVSEEADDKAPEDLQEKIFTNEAIDRILHQDEQATSIEEPTTKIDNENVCDLDIECVNTDTQDSNKETVQIAIIPGKESEEQNKEDEICSSDEVQEVHEETLILSEGKSKEEAKETYNEAYLEAEKFDSSPQTKNISKCAVRDVGPDTPEDNEKSTTGSFSEEDYPKNITKCEVSSASEDVALTEQPSEDASITAELQEAKKIGEFTEGTPLEAENQLTKDIALTEQPSEDTCIIAEVQEAKAGIDLGAAVPVPRATGSESQEVEKLNDKCTEMADTSTPVETSVTSTSKNIEESTEGTPLEAENQQTKLHDLPEESNKRVNEVKTAEKDDAVNIQSIGSISEDVQELCKETFGVSSHHNPAEGEPEERTETSDGQKTNPIQAALVLETPKQEIEEQKLGRDNVDVHEEEKNTYSIPNQLESLNGADTEKVPESSIHQSFVEDTAQHEKKEGIQKIDSPLFLPRAQCSDIITSENEPAHFGGLGSTGVTELEASTGVTELEASPLSLKDRHVVLEAGDTRNLIPENLDGDKNISTEHFQGEHEVVKPSKVEQEEDECGNKDRKDQQMERKTESEETDKPSLSDLLHVSTRGTTEMEDHSPTEKEPTRHTENMPAQNIDEADHENMKTDEEKDDEEESHEQKKSDLGSEAPVMVDIGDADIKVAHKKSHNILSGVGSKVKHSIAKVKKAIIGKSPSPKKATISESK</sequence>
<feature type="compositionally biased region" description="Basic and acidic residues" evidence="1">
    <location>
        <begin position="693"/>
        <end position="706"/>
    </location>
</feature>
<feature type="region of interest" description="Disordered" evidence="1">
    <location>
        <begin position="1061"/>
        <end position="1826"/>
    </location>
</feature>
<feature type="region of interest" description="Disordered" evidence="1">
    <location>
        <begin position="220"/>
        <end position="318"/>
    </location>
</feature>
<feature type="compositionally biased region" description="Basic and acidic residues" evidence="1">
    <location>
        <begin position="2300"/>
        <end position="2310"/>
    </location>
</feature>
<reference evidence="2 3" key="1">
    <citation type="submission" date="2024-06" db="EMBL/GenBank/DDBJ databases">
        <title>A chromosome level genome sequence of Diviner's sage (Salvia divinorum).</title>
        <authorList>
            <person name="Ford S.A."/>
            <person name="Ro D.-K."/>
            <person name="Ness R.W."/>
            <person name="Phillips M.A."/>
        </authorList>
    </citation>
    <scope>NUCLEOTIDE SEQUENCE [LARGE SCALE GENOMIC DNA]</scope>
    <source>
        <strain evidence="2">SAF-2024a</strain>
        <tissue evidence="2">Leaf</tissue>
    </source>
</reference>
<feature type="compositionally biased region" description="Basic and acidic residues" evidence="1">
    <location>
        <begin position="608"/>
        <end position="650"/>
    </location>
</feature>
<feature type="compositionally biased region" description="Basic and acidic residues" evidence="1">
    <location>
        <begin position="1724"/>
        <end position="1738"/>
    </location>
</feature>
<feature type="compositionally biased region" description="Basic and acidic residues" evidence="1">
    <location>
        <begin position="1413"/>
        <end position="1448"/>
    </location>
</feature>
<feature type="compositionally biased region" description="Polar residues" evidence="1">
    <location>
        <begin position="1454"/>
        <end position="1471"/>
    </location>
</feature>
<feature type="compositionally biased region" description="Basic and acidic residues" evidence="1">
    <location>
        <begin position="273"/>
        <end position="292"/>
    </location>
</feature>
<evidence type="ECO:0000256" key="1">
    <source>
        <dbReference type="SAM" id="MobiDB-lite"/>
    </source>
</evidence>
<feature type="compositionally biased region" description="Basic and acidic residues" evidence="1">
    <location>
        <begin position="65"/>
        <end position="77"/>
    </location>
</feature>
<feature type="compositionally biased region" description="Basic and acidic residues" evidence="1">
    <location>
        <begin position="1595"/>
        <end position="1606"/>
    </location>
</feature>
<feature type="compositionally biased region" description="Polar residues" evidence="1">
    <location>
        <begin position="1563"/>
        <end position="1582"/>
    </location>
</feature>
<feature type="compositionally biased region" description="Basic and acidic residues" evidence="1">
    <location>
        <begin position="1061"/>
        <end position="1084"/>
    </location>
</feature>